<proteinExistence type="predicted"/>
<evidence type="ECO:0000313" key="3">
    <source>
        <dbReference type="Proteomes" id="UP000177190"/>
    </source>
</evidence>
<evidence type="ECO:0000256" key="1">
    <source>
        <dbReference type="SAM" id="MobiDB-lite"/>
    </source>
</evidence>
<dbReference type="EMBL" id="MHOM01000016">
    <property type="protein sequence ID" value="OGZ65000.1"/>
    <property type="molecule type" value="Genomic_DNA"/>
</dbReference>
<dbReference type="STRING" id="1802200.A2812_01900"/>
<feature type="region of interest" description="Disordered" evidence="1">
    <location>
        <begin position="1"/>
        <end position="20"/>
    </location>
</feature>
<comment type="caution">
    <text evidence="2">The sequence shown here is derived from an EMBL/GenBank/DDBJ whole genome shotgun (WGS) entry which is preliminary data.</text>
</comment>
<dbReference type="Proteomes" id="UP000177190">
    <property type="component" value="Unassembled WGS sequence"/>
</dbReference>
<name>A0A1G2HRY7_9BACT</name>
<protein>
    <submittedName>
        <fullName evidence="2">Uncharacterized protein</fullName>
    </submittedName>
</protein>
<organism evidence="2 3">
    <name type="scientific">Candidatus Staskawiczbacteria bacterium RIFCSPHIGHO2_01_FULL_36_16</name>
    <dbReference type="NCBI Taxonomy" id="1802200"/>
    <lineage>
        <taxon>Bacteria</taxon>
        <taxon>Candidatus Staskawicziibacteriota</taxon>
    </lineage>
</organism>
<accession>A0A1G2HRY7</accession>
<evidence type="ECO:0000313" key="2">
    <source>
        <dbReference type="EMBL" id="OGZ65000.1"/>
    </source>
</evidence>
<sequence>MSERFNSEFNESSDPLEHEKSLDEIDLSGLIDSIEEYNKQFNAGTMLANIIISTTEGGGGISEEDTQDSKAKALVALEQKHREELGRTGLGLEHVKAFLGGNIGASEMRVNLSDGKKFTDYLDALNKSSLTEQQKKGLVAVADSLTKQLIHQYDLSNPDDIRMIELFGNLSKVVEGYQKLNKKGKNGVGDSVEQLEKYLEIARGKYLKEYLLAEKSGFLENSIIGVFGPKDWHGDSSPESYKEYWNGAIKKVIEIGKNKNAASLQKEIVTNLKKFLVRAKKDLRPMFEERLNQQEKDETDPNVLILEKLSKEDVEKEIEEYKIVMDEMYEELENLGK</sequence>
<reference evidence="2 3" key="1">
    <citation type="journal article" date="2016" name="Nat. Commun.">
        <title>Thousands of microbial genomes shed light on interconnected biogeochemical processes in an aquifer system.</title>
        <authorList>
            <person name="Anantharaman K."/>
            <person name="Brown C.T."/>
            <person name="Hug L.A."/>
            <person name="Sharon I."/>
            <person name="Castelle C.J."/>
            <person name="Probst A.J."/>
            <person name="Thomas B.C."/>
            <person name="Singh A."/>
            <person name="Wilkins M.J."/>
            <person name="Karaoz U."/>
            <person name="Brodie E.L."/>
            <person name="Williams K.H."/>
            <person name="Hubbard S.S."/>
            <person name="Banfield J.F."/>
        </authorList>
    </citation>
    <scope>NUCLEOTIDE SEQUENCE [LARGE SCALE GENOMIC DNA]</scope>
</reference>
<dbReference type="AlphaFoldDB" id="A0A1G2HRY7"/>
<gene>
    <name evidence="2" type="ORF">A2812_01900</name>
</gene>